<dbReference type="AlphaFoldDB" id="A0AA38G748"/>
<dbReference type="InterPro" id="IPR036312">
    <property type="entry name" value="Bifun_inhib/LTP/seed_sf"/>
</dbReference>
<organism evidence="1 2">
    <name type="scientific">Taxus chinensis</name>
    <name type="common">Chinese yew</name>
    <name type="synonym">Taxus wallichiana var. chinensis</name>
    <dbReference type="NCBI Taxonomy" id="29808"/>
    <lineage>
        <taxon>Eukaryota</taxon>
        <taxon>Viridiplantae</taxon>
        <taxon>Streptophyta</taxon>
        <taxon>Embryophyta</taxon>
        <taxon>Tracheophyta</taxon>
        <taxon>Spermatophyta</taxon>
        <taxon>Pinopsida</taxon>
        <taxon>Pinidae</taxon>
        <taxon>Conifers II</taxon>
        <taxon>Cupressales</taxon>
        <taxon>Taxaceae</taxon>
        <taxon>Taxus</taxon>
    </lineage>
</organism>
<protein>
    <submittedName>
        <fullName evidence="1">Uncharacterized protein</fullName>
    </submittedName>
</protein>
<proteinExistence type="predicted"/>
<dbReference type="Proteomes" id="UP000824469">
    <property type="component" value="Unassembled WGS sequence"/>
</dbReference>
<dbReference type="SUPFAM" id="SSF47699">
    <property type="entry name" value="Bifunctional inhibitor/lipid-transfer protein/seed storage 2S albumin"/>
    <property type="match status" value="1"/>
</dbReference>
<evidence type="ECO:0000313" key="1">
    <source>
        <dbReference type="EMBL" id="KAH9315998.1"/>
    </source>
</evidence>
<feature type="non-terminal residue" evidence="1">
    <location>
        <position position="1"/>
    </location>
</feature>
<reference evidence="1 2" key="1">
    <citation type="journal article" date="2021" name="Nat. Plants">
        <title>The Taxus genome provides insights into paclitaxel biosynthesis.</title>
        <authorList>
            <person name="Xiong X."/>
            <person name="Gou J."/>
            <person name="Liao Q."/>
            <person name="Li Y."/>
            <person name="Zhou Q."/>
            <person name="Bi G."/>
            <person name="Li C."/>
            <person name="Du R."/>
            <person name="Wang X."/>
            <person name="Sun T."/>
            <person name="Guo L."/>
            <person name="Liang H."/>
            <person name="Lu P."/>
            <person name="Wu Y."/>
            <person name="Zhang Z."/>
            <person name="Ro D.K."/>
            <person name="Shang Y."/>
            <person name="Huang S."/>
            <person name="Yan J."/>
        </authorList>
    </citation>
    <scope>NUCLEOTIDE SEQUENCE [LARGE SCALE GENOMIC DNA]</scope>
    <source>
        <strain evidence="1">Ta-2019</strain>
    </source>
</reference>
<feature type="non-terminal residue" evidence="1">
    <location>
        <position position="80"/>
    </location>
</feature>
<comment type="caution">
    <text evidence="1">The sequence shown here is derived from an EMBL/GenBank/DDBJ whole genome shotgun (WGS) entry which is preliminary data.</text>
</comment>
<evidence type="ECO:0000313" key="2">
    <source>
        <dbReference type="Proteomes" id="UP000824469"/>
    </source>
</evidence>
<dbReference type="EMBL" id="JAHRHJ020000005">
    <property type="protein sequence ID" value="KAH9315998.1"/>
    <property type="molecule type" value="Genomic_DNA"/>
</dbReference>
<sequence>VCQECLNDVSATPFNNYSTKLRKKLIIIDVLQEGKESVERQEQEQLQRARQLPEHCNVSPSRCQHPTKQRTFFRLLDINW</sequence>
<gene>
    <name evidence="1" type="ORF">KI387_024625</name>
</gene>
<keyword evidence="2" id="KW-1185">Reference proteome</keyword>
<name>A0AA38G748_TAXCH</name>
<accession>A0AA38G748</accession>